<keyword evidence="3" id="KW-1185">Reference proteome</keyword>
<protein>
    <submittedName>
        <fullName evidence="2">GerMN domain-containing protein</fullName>
    </submittedName>
</protein>
<dbReference type="Pfam" id="PF10646">
    <property type="entry name" value="Germane"/>
    <property type="match status" value="2"/>
</dbReference>
<dbReference type="RefSeq" id="WP_379495119.1">
    <property type="nucleotide sequence ID" value="NZ_JBHSAO010000001.1"/>
</dbReference>
<accession>A0ABV8GUQ6</accession>
<reference evidence="3" key="1">
    <citation type="journal article" date="2019" name="Int. J. Syst. Evol. Microbiol.">
        <title>The Global Catalogue of Microorganisms (GCM) 10K type strain sequencing project: providing services to taxonomists for standard genome sequencing and annotation.</title>
        <authorList>
            <consortium name="The Broad Institute Genomics Platform"/>
            <consortium name="The Broad Institute Genome Sequencing Center for Infectious Disease"/>
            <person name="Wu L."/>
            <person name="Ma J."/>
        </authorList>
    </citation>
    <scope>NUCLEOTIDE SEQUENCE [LARGE SCALE GENOMIC DNA]</scope>
    <source>
        <strain evidence="3">IBRC-M 10703</strain>
    </source>
</reference>
<comment type="caution">
    <text evidence="2">The sequence shown here is derived from an EMBL/GenBank/DDBJ whole genome shotgun (WGS) entry which is preliminary data.</text>
</comment>
<dbReference type="InterPro" id="IPR019606">
    <property type="entry name" value="GerMN"/>
</dbReference>
<evidence type="ECO:0000313" key="2">
    <source>
        <dbReference type="EMBL" id="MFC4022616.1"/>
    </source>
</evidence>
<name>A0ABV8GUQ6_9BACI</name>
<proteinExistence type="predicted"/>
<organism evidence="2 3">
    <name type="scientific">Oceanobacillus longus</name>
    <dbReference type="NCBI Taxonomy" id="930120"/>
    <lineage>
        <taxon>Bacteria</taxon>
        <taxon>Bacillati</taxon>
        <taxon>Bacillota</taxon>
        <taxon>Bacilli</taxon>
        <taxon>Bacillales</taxon>
        <taxon>Bacillaceae</taxon>
        <taxon>Oceanobacillus</taxon>
    </lineage>
</organism>
<dbReference type="SMART" id="SM00909">
    <property type="entry name" value="Germane"/>
    <property type="match status" value="2"/>
</dbReference>
<sequence length="355" mass="39314">MRKRGMLLIGTVSITVILSGCFQGEQSSEEIDPPQDAEAVDNLENIEKADAGELNEEEQLVSETVPRELFLIDSNGMVASQTLELPTPDSNEVATQVMEYLVKGGPVTPILPNGFQAVLPEGTEILGLNLQEDGTMIVDVSEDFKNYEATEELKILEAMTHTLTQFENVNKIKLRINGHQLNEMPVNGAPITDGYSRVNGINIVDTDTLDFMDSKPVTMYYPAEHDENRYYVPVTQYIESDGNSEFSSIIKALIEGPGFNTNVVHVFNPETILAAEPKLNDGVLDIVFNEGILQDSDQSIISDEVMETIVRTLTEQRNVEAVNVKVENVDQLVNESGEEYTEPVTKQAFIPTEKL</sequence>
<feature type="domain" description="GerMN" evidence="1">
    <location>
        <begin position="246"/>
        <end position="335"/>
    </location>
</feature>
<dbReference type="EMBL" id="JBHSAO010000001">
    <property type="protein sequence ID" value="MFC4022616.1"/>
    <property type="molecule type" value="Genomic_DNA"/>
</dbReference>
<gene>
    <name evidence="2" type="ORF">ACFOUV_02130</name>
</gene>
<feature type="domain" description="GerMN" evidence="1">
    <location>
        <begin position="94"/>
        <end position="185"/>
    </location>
</feature>
<dbReference type="Proteomes" id="UP001595772">
    <property type="component" value="Unassembled WGS sequence"/>
</dbReference>
<dbReference type="PROSITE" id="PS51257">
    <property type="entry name" value="PROKAR_LIPOPROTEIN"/>
    <property type="match status" value="1"/>
</dbReference>
<evidence type="ECO:0000313" key="3">
    <source>
        <dbReference type="Proteomes" id="UP001595772"/>
    </source>
</evidence>
<evidence type="ECO:0000259" key="1">
    <source>
        <dbReference type="SMART" id="SM00909"/>
    </source>
</evidence>